<evidence type="ECO:0000259" key="1">
    <source>
        <dbReference type="Pfam" id="PF03372"/>
    </source>
</evidence>
<sequence>MKHLLIFIIALWCLVTKAQELKIMSYNIKLDYPKVGEHSWTNRKPFFIKQLKFYEPDVMGVQEAMPNQMKDMDSLLVDYSYVGVGRDDGKDSGEYSAIFYKTDKFTIVKSGTFWLSETPENVSMGWDAVCNRICTYALLKDTISGKMFWVFNTHFDHVGKVARKNSAELIVQKIKSLNSENYPVVLTGDFNMEPEHLSIEYIKTTLKDAKDIAKLTFGPEGTFNGFQFNKPVTRRIDYAFVSKNIDVIKYAVLSDNWNLHYPSDHLPILITLRL</sequence>
<protein>
    <submittedName>
        <fullName evidence="2">Metal-dependent hydrolase, endonuclease/exonuclease/phosphatase family</fullName>
    </submittedName>
</protein>
<evidence type="ECO:0000313" key="3">
    <source>
        <dbReference type="Proteomes" id="UP000198963"/>
    </source>
</evidence>
<keyword evidence="2" id="KW-0378">Hydrolase</keyword>
<dbReference type="Gene3D" id="3.60.10.10">
    <property type="entry name" value="Endonuclease/exonuclease/phosphatase"/>
    <property type="match status" value="1"/>
</dbReference>
<reference evidence="2 3" key="1">
    <citation type="submission" date="2016-10" db="EMBL/GenBank/DDBJ databases">
        <authorList>
            <person name="Varghese N."/>
            <person name="Submissions S."/>
        </authorList>
    </citation>
    <scope>NUCLEOTIDE SEQUENCE [LARGE SCALE GENOMIC DNA]</scope>
    <source>
        <strain evidence="2 3">RHA_55</strain>
    </source>
</reference>
<dbReference type="STRING" id="1249933.SAMN04489797_1047"/>
<keyword evidence="2" id="KW-0540">Nuclease</keyword>
<keyword evidence="3" id="KW-1185">Reference proteome</keyword>
<dbReference type="InterPro" id="IPR005135">
    <property type="entry name" value="Endo/exonuclease/phosphatase"/>
</dbReference>
<dbReference type="PANTHER" id="PTHR12121">
    <property type="entry name" value="CARBON CATABOLITE REPRESSOR PROTEIN 4"/>
    <property type="match status" value="1"/>
</dbReference>
<dbReference type="Proteomes" id="UP000198963">
    <property type="component" value="Chromosome I"/>
</dbReference>
<dbReference type="GO" id="GO:0004519">
    <property type="term" value="F:endonuclease activity"/>
    <property type="evidence" value="ECO:0007669"/>
    <property type="project" value="UniProtKB-KW"/>
</dbReference>
<dbReference type="PANTHER" id="PTHR12121:SF36">
    <property type="entry name" value="ENDONUCLEASE_EXONUCLEASE_PHOSPHATASE DOMAIN-CONTAINING PROTEIN"/>
    <property type="match status" value="1"/>
</dbReference>
<dbReference type="InterPro" id="IPR050410">
    <property type="entry name" value="CCR4/nocturin_mRNA_transcr"/>
</dbReference>
<keyword evidence="2" id="KW-0269">Exonuclease</keyword>
<dbReference type="CDD" id="cd09083">
    <property type="entry name" value="EEP-1"/>
    <property type="match status" value="1"/>
</dbReference>
<dbReference type="SUPFAM" id="SSF56219">
    <property type="entry name" value="DNase I-like"/>
    <property type="match status" value="1"/>
</dbReference>
<accession>A0A1H1Q5K6</accession>
<gene>
    <name evidence="2" type="ORF">SAMN04489797_1047</name>
</gene>
<evidence type="ECO:0000313" key="2">
    <source>
        <dbReference type="EMBL" id="SDS18279.1"/>
    </source>
</evidence>
<dbReference type="RefSeq" id="WP_092444933.1">
    <property type="nucleotide sequence ID" value="NZ_LT629774.1"/>
</dbReference>
<dbReference type="Pfam" id="PF03372">
    <property type="entry name" value="Exo_endo_phos"/>
    <property type="match status" value="1"/>
</dbReference>
<dbReference type="InterPro" id="IPR036691">
    <property type="entry name" value="Endo/exonu/phosph_ase_sf"/>
</dbReference>
<proteinExistence type="predicted"/>
<dbReference type="AlphaFoldDB" id="A0A1H1Q5K6"/>
<name>A0A1H1Q5K6_9FLAO</name>
<feature type="domain" description="Endonuclease/exonuclease/phosphatase" evidence="1">
    <location>
        <begin position="47"/>
        <end position="265"/>
    </location>
</feature>
<keyword evidence="2" id="KW-0255">Endonuclease</keyword>
<dbReference type="EMBL" id="LT629774">
    <property type="protein sequence ID" value="SDS18279.1"/>
    <property type="molecule type" value="Genomic_DNA"/>
</dbReference>
<organism evidence="2 3">
    <name type="scientific">Winogradskyella sediminis</name>
    <dbReference type="NCBI Taxonomy" id="1382466"/>
    <lineage>
        <taxon>Bacteria</taxon>
        <taxon>Pseudomonadati</taxon>
        <taxon>Bacteroidota</taxon>
        <taxon>Flavobacteriia</taxon>
        <taxon>Flavobacteriales</taxon>
        <taxon>Flavobacteriaceae</taxon>
        <taxon>Winogradskyella</taxon>
    </lineage>
</organism>
<dbReference type="GO" id="GO:0000175">
    <property type="term" value="F:3'-5'-RNA exonuclease activity"/>
    <property type="evidence" value="ECO:0007669"/>
    <property type="project" value="TreeGrafter"/>
</dbReference>